<protein>
    <recommendedName>
        <fullName evidence="4">DUF2306 domain-containing protein</fullName>
    </recommendedName>
</protein>
<feature type="transmembrane region" description="Helical" evidence="1">
    <location>
        <begin position="6"/>
        <end position="26"/>
    </location>
</feature>
<dbReference type="OrthoDB" id="6385003at2"/>
<evidence type="ECO:0000256" key="1">
    <source>
        <dbReference type="SAM" id="Phobius"/>
    </source>
</evidence>
<dbReference type="InterPro" id="IPR018750">
    <property type="entry name" value="DUF2306_membrane"/>
</dbReference>
<keyword evidence="1" id="KW-0472">Membrane</keyword>
<keyword evidence="1" id="KW-0812">Transmembrane</keyword>
<evidence type="ECO:0000313" key="2">
    <source>
        <dbReference type="EMBL" id="PKD19572.1"/>
    </source>
</evidence>
<evidence type="ECO:0008006" key="4">
    <source>
        <dbReference type="Google" id="ProtNLM"/>
    </source>
</evidence>
<feature type="transmembrane region" description="Helical" evidence="1">
    <location>
        <begin position="130"/>
        <end position="150"/>
    </location>
</feature>
<keyword evidence="1" id="KW-1133">Transmembrane helix</keyword>
<keyword evidence="3" id="KW-1185">Reference proteome</keyword>
<sequence length="163" mass="18489">MPHDIIGWIHTIAAIIALITGSMILAKAKGTFQHKITGRIYGVSMLIVCITAFMIYRVHHTFGVLHVFAVVSTITLVLGMLPMYLKVYKKPRIVHLSWMYWSVIGLYCAFAAEIFTRLPLIFDLPNTYGFFYMLVGLSAGAVGMIGSYFFKRKQKVWETRFGT</sequence>
<comment type="caution">
    <text evidence="2">The sequence shown here is derived from an EMBL/GenBank/DDBJ whole genome shotgun (WGS) entry which is preliminary data.</text>
</comment>
<feature type="transmembrane region" description="Helical" evidence="1">
    <location>
        <begin position="97"/>
        <end position="118"/>
    </location>
</feature>
<name>A0A2N0TXU4_9FLAO</name>
<dbReference type="Pfam" id="PF10067">
    <property type="entry name" value="DUF2306"/>
    <property type="match status" value="1"/>
</dbReference>
<gene>
    <name evidence="2" type="ORF">APR41_02910</name>
</gene>
<reference evidence="2 3" key="1">
    <citation type="submission" date="2015-10" db="EMBL/GenBank/DDBJ databases">
        <title>Draft genome sequence of Salegentibacter salinarum KCTC 12975.</title>
        <authorList>
            <person name="Lin W."/>
            <person name="Zheng Q."/>
        </authorList>
    </citation>
    <scope>NUCLEOTIDE SEQUENCE [LARGE SCALE GENOMIC DNA]</scope>
    <source>
        <strain evidence="2 3">KCTC 12975</strain>
    </source>
</reference>
<dbReference type="RefSeq" id="WP_079711751.1">
    <property type="nucleotide sequence ID" value="NZ_FUZC01000002.1"/>
</dbReference>
<dbReference type="EMBL" id="LKTS01000012">
    <property type="protein sequence ID" value="PKD19572.1"/>
    <property type="molecule type" value="Genomic_DNA"/>
</dbReference>
<evidence type="ECO:0000313" key="3">
    <source>
        <dbReference type="Proteomes" id="UP000232673"/>
    </source>
</evidence>
<feature type="transmembrane region" description="Helical" evidence="1">
    <location>
        <begin position="62"/>
        <end position="85"/>
    </location>
</feature>
<feature type="transmembrane region" description="Helical" evidence="1">
    <location>
        <begin position="38"/>
        <end position="56"/>
    </location>
</feature>
<proteinExistence type="predicted"/>
<dbReference type="Proteomes" id="UP000232673">
    <property type="component" value="Unassembled WGS sequence"/>
</dbReference>
<organism evidence="2 3">
    <name type="scientific">Salegentibacter salinarum</name>
    <dbReference type="NCBI Taxonomy" id="447422"/>
    <lineage>
        <taxon>Bacteria</taxon>
        <taxon>Pseudomonadati</taxon>
        <taxon>Bacteroidota</taxon>
        <taxon>Flavobacteriia</taxon>
        <taxon>Flavobacteriales</taxon>
        <taxon>Flavobacteriaceae</taxon>
        <taxon>Salegentibacter</taxon>
    </lineage>
</organism>
<dbReference type="AlphaFoldDB" id="A0A2N0TXU4"/>
<dbReference type="STRING" id="447422.SAMN05660903_00595"/>
<accession>A0A2N0TXU4</accession>